<dbReference type="OrthoDB" id="310853at2759"/>
<evidence type="ECO:0000256" key="3">
    <source>
        <dbReference type="ARBA" id="ARBA00023306"/>
    </source>
</evidence>
<gene>
    <name evidence="5" type="ORF">HPB48_016931</name>
</gene>
<keyword evidence="6" id="KW-1185">Reference proteome</keyword>
<dbReference type="Proteomes" id="UP000821853">
    <property type="component" value="Chromosome 2"/>
</dbReference>
<proteinExistence type="predicted"/>
<dbReference type="OMA" id="MEHYYEM"/>
<dbReference type="GO" id="GO:0000076">
    <property type="term" value="P:DNA replication checkpoint signaling"/>
    <property type="evidence" value="ECO:0007669"/>
    <property type="project" value="TreeGrafter"/>
</dbReference>
<dbReference type="PANTHER" id="PTHR22940:SF4">
    <property type="entry name" value="PROTEIN TIMELESS HOMOLOG"/>
    <property type="match status" value="1"/>
</dbReference>
<evidence type="ECO:0000259" key="4">
    <source>
        <dbReference type="Pfam" id="PF04821"/>
    </source>
</evidence>
<organism evidence="5 6">
    <name type="scientific">Haemaphysalis longicornis</name>
    <name type="common">Bush tick</name>
    <dbReference type="NCBI Taxonomy" id="44386"/>
    <lineage>
        <taxon>Eukaryota</taxon>
        <taxon>Metazoa</taxon>
        <taxon>Ecdysozoa</taxon>
        <taxon>Arthropoda</taxon>
        <taxon>Chelicerata</taxon>
        <taxon>Arachnida</taxon>
        <taxon>Acari</taxon>
        <taxon>Parasitiformes</taxon>
        <taxon>Ixodida</taxon>
        <taxon>Ixodoidea</taxon>
        <taxon>Ixodidae</taxon>
        <taxon>Haemaphysalinae</taxon>
        <taxon>Haemaphysalis</taxon>
    </lineage>
</organism>
<comment type="subcellular location">
    <subcellularLocation>
        <location evidence="1">Nucleus</location>
    </subcellularLocation>
</comment>
<dbReference type="GO" id="GO:0006281">
    <property type="term" value="P:DNA repair"/>
    <property type="evidence" value="ECO:0007669"/>
    <property type="project" value="TreeGrafter"/>
</dbReference>
<keyword evidence="3" id="KW-0131">Cell cycle</keyword>
<dbReference type="InterPro" id="IPR044998">
    <property type="entry name" value="Timeless"/>
</dbReference>
<evidence type="ECO:0000256" key="1">
    <source>
        <dbReference type="ARBA" id="ARBA00004123"/>
    </source>
</evidence>
<dbReference type="Pfam" id="PF04821">
    <property type="entry name" value="TIMELESS"/>
    <property type="match status" value="1"/>
</dbReference>
<keyword evidence="2" id="KW-0539">Nucleus</keyword>
<dbReference type="GO" id="GO:0003677">
    <property type="term" value="F:DNA binding"/>
    <property type="evidence" value="ECO:0007669"/>
    <property type="project" value="TreeGrafter"/>
</dbReference>
<protein>
    <recommendedName>
        <fullName evidence="4">Timeless N-terminal domain-containing protein</fullName>
    </recommendedName>
</protein>
<dbReference type="PANTHER" id="PTHR22940">
    <property type="entry name" value="TIMEOUT/TIMELESS-2"/>
    <property type="match status" value="1"/>
</dbReference>
<reference evidence="5 6" key="1">
    <citation type="journal article" date="2020" name="Cell">
        <title>Large-Scale Comparative Analyses of Tick Genomes Elucidate Their Genetic Diversity and Vector Capacities.</title>
        <authorList>
            <consortium name="Tick Genome and Microbiome Consortium (TIGMIC)"/>
            <person name="Jia N."/>
            <person name="Wang J."/>
            <person name="Shi W."/>
            <person name="Du L."/>
            <person name="Sun Y."/>
            <person name="Zhan W."/>
            <person name="Jiang J.F."/>
            <person name="Wang Q."/>
            <person name="Zhang B."/>
            <person name="Ji P."/>
            <person name="Bell-Sakyi L."/>
            <person name="Cui X.M."/>
            <person name="Yuan T.T."/>
            <person name="Jiang B.G."/>
            <person name="Yang W.F."/>
            <person name="Lam T.T."/>
            <person name="Chang Q.C."/>
            <person name="Ding S.J."/>
            <person name="Wang X.J."/>
            <person name="Zhu J.G."/>
            <person name="Ruan X.D."/>
            <person name="Zhao L."/>
            <person name="Wei J.T."/>
            <person name="Ye R.Z."/>
            <person name="Que T.C."/>
            <person name="Du C.H."/>
            <person name="Zhou Y.H."/>
            <person name="Cheng J.X."/>
            <person name="Dai P.F."/>
            <person name="Guo W.B."/>
            <person name="Han X.H."/>
            <person name="Huang E.J."/>
            <person name="Li L.F."/>
            <person name="Wei W."/>
            <person name="Gao Y.C."/>
            <person name="Liu J.Z."/>
            <person name="Shao H.Z."/>
            <person name="Wang X."/>
            <person name="Wang C.C."/>
            <person name="Yang T.C."/>
            <person name="Huo Q.B."/>
            <person name="Li W."/>
            <person name="Chen H.Y."/>
            <person name="Chen S.E."/>
            <person name="Zhou L.G."/>
            <person name="Ni X.B."/>
            <person name="Tian J.H."/>
            <person name="Sheng Y."/>
            <person name="Liu T."/>
            <person name="Pan Y.S."/>
            <person name="Xia L.Y."/>
            <person name="Li J."/>
            <person name="Zhao F."/>
            <person name="Cao W.C."/>
        </authorList>
    </citation>
    <scope>NUCLEOTIDE SEQUENCE [LARGE SCALE GENOMIC DNA]</scope>
    <source>
        <strain evidence="5">HaeL-2018</strain>
    </source>
</reference>
<dbReference type="GO" id="GO:0043111">
    <property type="term" value="P:replication fork arrest"/>
    <property type="evidence" value="ECO:0007669"/>
    <property type="project" value="TreeGrafter"/>
</dbReference>
<evidence type="ECO:0000313" key="6">
    <source>
        <dbReference type="Proteomes" id="UP000821853"/>
    </source>
</evidence>
<comment type="caution">
    <text evidence="5">The sequence shown here is derived from an EMBL/GenBank/DDBJ whole genome shotgun (WGS) entry which is preliminary data.</text>
</comment>
<evidence type="ECO:0000313" key="5">
    <source>
        <dbReference type="EMBL" id="KAH9369216.1"/>
    </source>
</evidence>
<feature type="domain" description="Timeless N-terminal" evidence="4">
    <location>
        <begin position="27"/>
        <end position="280"/>
    </location>
</feature>
<evidence type="ECO:0000256" key="2">
    <source>
        <dbReference type="ARBA" id="ARBA00023242"/>
    </source>
</evidence>
<dbReference type="InterPro" id="IPR006906">
    <property type="entry name" value="Timeless_N"/>
</dbReference>
<dbReference type="EMBL" id="JABSTR010000004">
    <property type="protein sequence ID" value="KAH9369216.1"/>
    <property type="molecule type" value="Genomic_DNA"/>
</dbReference>
<dbReference type="GO" id="GO:0031298">
    <property type="term" value="C:replication fork protection complex"/>
    <property type="evidence" value="ECO:0007669"/>
    <property type="project" value="TreeGrafter"/>
</dbReference>
<accession>A0A9J6G3W2</accession>
<sequence length="645" mass="74451">MSDCVSSLVLSDIQAACSTLGGWDDGKYLKEPDCIESLKDILRYLRRDDEGHEIRRILGRIQVLKTDLLPLLKFYSDDDMLFDIVIRLLVDLMNPAILLYKEELPVEKFARNNYLEIISHLQSYKLAFTDSKVWTAITKKLEALLHKNWETRQEEDKDMIERILVLIRNVVHVPANPSEEKRTDDDVNVHDQVLWAMHLANLEDLLLYVTSSDDETDYCFHCLEILSLMLREQSPEVLARAEKPRTATEKDEDVRALLQAREVELARKKAQMQARTSRASAESELVTHSNLAKLSQLSFDRSKQFKAKPKNRRPILEADDVTRRSTLNIRLFLKGLCTDFLKWCYNPMMRTVKSFLQRKKALSNDEGYYFWALKFFMEFNRHNGFDISLVSETISKETFHFVQTQLEQYYEMMVTDKRKIRIWSKSSYLRDLVEMVHVYMKMLQHFAKGHRHVIIKQKAKPRRKTTKKVKAKEDGQGVSRSNHMTVESNALMADSKGSFTLELCIQCEWALGSICTKGSSMLAHLSQQGPFMCAKEKQLLWIRNELLCWGVYADLESSAPVVLPALKRPIYNPLDALSRIQAALRAQEAARAVALLRAAQELWPGQSMFGSQEDGTEFEALKDIFFSENKGKSLGFTVPKFSCAF</sequence>
<name>A0A9J6G3W2_HAELO</name>
<dbReference type="AlphaFoldDB" id="A0A9J6G3W2"/>
<dbReference type="VEuPathDB" id="VectorBase:HLOH_061506"/>